<dbReference type="GO" id="GO:0005886">
    <property type="term" value="C:plasma membrane"/>
    <property type="evidence" value="ECO:0007669"/>
    <property type="project" value="UniProtKB-SubCell"/>
</dbReference>
<dbReference type="Gene3D" id="1.10.3820.10">
    <property type="entry name" value="Di-heme elbow motif domain"/>
    <property type="match status" value="1"/>
</dbReference>
<gene>
    <name evidence="18" type="ORF">SAMN06273570_1738</name>
</gene>
<dbReference type="SUPFAM" id="SSF48695">
    <property type="entry name" value="Multiheme cytochromes"/>
    <property type="match status" value="1"/>
</dbReference>
<dbReference type="GO" id="GO:0009055">
    <property type="term" value="F:electron transfer activity"/>
    <property type="evidence" value="ECO:0007669"/>
    <property type="project" value="UniProtKB-UniRule"/>
</dbReference>
<comment type="PTM">
    <text evidence="14">Binds 5 heme groups per subunit.</text>
</comment>
<feature type="binding site" description="axial binding residue" evidence="15">
    <location>
        <position position="52"/>
    </location>
    <ligand>
        <name>heme</name>
        <dbReference type="ChEBI" id="CHEBI:30413"/>
        <label>1</label>
    </ligand>
    <ligandPart>
        <name>Fe</name>
        <dbReference type="ChEBI" id="CHEBI:18248"/>
    </ligandPart>
</feature>
<feature type="transmembrane region" description="Helical" evidence="16">
    <location>
        <begin position="12"/>
        <end position="34"/>
    </location>
</feature>
<evidence type="ECO:0000259" key="17">
    <source>
        <dbReference type="Pfam" id="PF03264"/>
    </source>
</evidence>
<keyword evidence="9 13" id="KW-0249">Electron transport</keyword>
<keyword evidence="4 13" id="KW-1003">Cell membrane</keyword>
<feature type="binding site" description="axial binding residue" evidence="15">
    <location>
        <position position="174"/>
    </location>
    <ligand>
        <name>heme</name>
        <dbReference type="ChEBI" id="CHEBI:30413"/>
        <label>4</label>
    </ligand>
    <ligandPart>
        <name>Fe</name>
        <dbReference type="ChEBI" id="CHEBI:18248"/>
    </ligandPart>
</feature>
<keyword evidence="5 13" id="KW-0997">Cell inner membrane</keyword>
<sequence>MKTLWKRLRRPSARWSVLAILLVGIVIGLAVIVVPHTGIKLTSSTEFCVSCHGMQQPYKEYKQSTHFKNPSGVRAECRDCHIPRDIPGMLKRKLEASNDLYQALIARSIDTPEKFEAKRLILAEREWKRMKESNSAVCRGCHNYDAMDHTRQKPEAARQMSAAALENRSCIDCHKGITHQLPDMSSGFRKQFEEMRKTADANSSGDTLFALDMKPLFANKTDSAPSGSLLPASEVHVVKRDGDWLQVQVTGWTETEGRQRVLSLMPGKRIFVSSIRDDLQKDAKTLETTTVAATNVKWSKLQTTAWMQKGDMVNDSKPIWAYASALYSGTCNQCHGAPDKAHFDANGWIGTLNGMIGFTSLDKREERTLLKYLQLNASDTGGAQQKH</sequence>
<dbReference type="InterPro" id="IPR005126">
    <property type="entry name" value="NapC/NirT_cyt_c_N"/>
</dbReference>
<evidence type="ECO:0000256" key="16">
    <source>
        <dbReference type="SAM" id="Phobius"/>
    </source>
</evidence>
<dbReference type="NCBIfam" id="TIGR02162">
    <property type="entry name" value="torC"/>
    <property type="match status" value="1"/>
</dbReference>
<dbReference type="GO" id="GO:0005506">
    <property type="term" value="F:iron ion binding"/>
    <property type="evidence" value="ECO:0007669"/>
    <property type="project" value="UniProtKB-UniRule"/>
</dbReference>
<dbReference type="GO" id="GO:0009276">
    <property type="term" value="C:Gram-negative-bacterium-type cell wall"/>
    <property type="evidence" value="ECO:0007669"/>
    <property type="project" value="UniProtKB-UniRule"/>
</dbReference>
<feature type="binding site" description="covalent" evidence="14">
    <location>
        <position position="138"/>
    </location>
    <ligand>
        <name>heme</name>
        <dbReference type="ChEBI" id="CHEBI:30413"/>
        <label>3</label>
    </ligand>
</feature>
<dbReference type="OrthoDB" id="9782159at2"/>
<evidence type="ECO:0000256" key="9">
    <source>
        <dbReference type="ARBA" id="ARBA00022982"/>
    </source>
</evidence>
<evidence type="ECO:0000313" key="19">
    <source>
        <dbReference type="Proteomes" id="UP000219271"/>
    </source>
</evidence>
<keyword evidence="7 16" id="KW-0812">Transmembrane</keyword>
<keyword evidence="10 16" id="KW-1133">Transmembrane helix</keyword>
<feature type="binding site" description="covalent" evidence="14">
    <location>
        <position position="77"/>
    </location>
    <ligand>
        <name>heme</name>
        <dbReference type="ChEBI" id="CHEBI:30413"/>
        <label>2</label>
    </ligand>
</feature>
<evidence type="ECO:0000256" key="2">
    <source>
        <dbReference type="ARBA" id="ARBA00006417"/>
    </source>
</evidence>
<feature type="domain" description="NapC/NirT cytochrome c N-terminal" evidence="17">
    <location>
        <begin position="11"/>
        <end position="184"/>
    </location>
</feature>
<feature type="binding site" description="axial binding residue" evidence="15">
    <location>
        <position position="142"/>
    </location>
    <ligand>
        <name>heme</name>
        <dbReference type="ChEBI" id="CHEBI:30413"/>
        <label>3</label>
    </ligand>
    <ligandPart>
        <name>Fe</name>
        <dbReference type="ChEBI" id="CHEBI:18248"/>
    </ligandPart>
</feature>
<feature type="binding site" description="axial binding residue" evidence="15">
    <location>
        <position position="81"/>
    </location>
    <ligand>
        <name>heme</name>
        <dbReference type="ChEBI" id="CHEBI:30413"/>
        <label>2</label>
    </ligand>
    <ligandPart>
        <name>Fe</name>
        <dbReference type="ChEBI" id="CHEBI:18248"/>
    </ligandPart>
</feature>
<evidence type="ECO:0000256" key="10">
    <source>
        <dbReference type="ARBA" id="ARBA00022989"/>
    </source>
</evidence>
<feature type="binding site" description="covalent" evidence="14">
    <location>
        <position position="170"/>
    </location>
    <ligand>
        <name>heme</name>
        <dbReference type="ChEBI" id="CHEBI:30413"/>
        <label>4</label>
    </ligand>
</feature>
<evidence type="ECO:0000256" key="12">
    <source>
        <dbReference type="ARBA" id="ARBA00023136"/>
    </source>
</evidence>
<evidence type="ECO:0000256" key="14">
    <source>
        <dbReference type="PIRSR" id="PIRSR000014-1"/>
    </source>
</evidence>
<dbReference type="AlphaFoldDB" id="A0A286BT81"/>
<dbReference type="Pfam" id="PF03264">
    <property type="entry name" value="Cytochrom_NNT"/>
    <property type="match status" value="1"/>
</dbReference>
<dbReference type="InterPro" id="IPR009154">
    <property type="entry name" value="Membr-bd_4haem_cyt_TorC"/>
</dbReference>
<dbReference type="PANTHER" id="PTHR30333">
    <property type="entry name" value="CYTOCHROME C-TYPE PROTEIN"/>
    <property type="match status" value="1"/>
</dbReference>
<keyword evidence="8 13" id="KW-0479">Metal-binding</keyword>
<evidence type="ECO:0000256" key="11">
    <source>
        <dbReference type="ARBA" id="ARBA00023004"/>
    </source>
</evidence>
<evidence type="ECO:0000256" key="7">
    <source>
        <dbReference type="ARBA" id="ARBA00022692"/>
    </source>
</evidence>
<evidence type="ECO:0000256" key="5">
    <source>
        <dbReference type="ARBA" id="ARBA00022519"/>
    </source>
</evidence>
<feature type="binding site" description="covalent" evidence="14">
    <location>
        <position position="141"/>
    </location>
    <ligand>
        <name>heme</name>
        <dbReference type="ChEBI" id="CHEBI:30413"/>
        <label>3</label>
    </ligand>
</feature>
<keyword evidence="12 13" id="KW-0472">Membrane</keyword>
<dbReference type="Proteomes" id="UP000219271">
    <property type="component" value="Unassembled WGS sequence"/>
</dbReference>
<feature type="binding site" description="covalent" evidence="14">
    <location>
        <position position="331"/>
    </location>
    <ligand>
        <name>heme</name>
        <dbReference type="ChEBI" id="CHEBI:30413"/>
        <label>5</label>
    </ligand>
</feature>
<reference evidence="19" key="1">
    <citation type="submission" date="2017-09" db="EMBL/GenBank/DDBJ databases">
        <authorList>
            <person name="Varghese N."/>
            <person name="Submissions S."/>
        </authorList>
    </citation>
    <scope>NUCLEOTIDE SEQUENCE [LARGE SCALE GENOMIC DNA]</scope>
    <source>
        <strain evidence="19">JKS000234</strain>
    </source>
</reference>
<feature type="binding site" description="covalent" evidence="14">
    <location>
        <position position="334"/>
    </location>
    <ligand>
        <name>heme</name>
        <dbReference type="ChEBI" id="CHEBI:30413"/>
        <label>5</label>
    </ligand>
</feature>
<name>A0A286BT81_9GAMM</name>
<feature type="binding site" description="covalent" evidence="14">
    <location>
        <position position="173"/>
    </location>
    <ligand>
        <name>heme</name>
        <dbReference type="ChEBI" id="CHEBI:30413"/>
        <label>4</label>
    </ligand>
</feature>
<dbReference type="NCBIfam" id="NF011606">
    <property type="entry name" value="PRK15032.1"/>
    <property type="match status" value="1"/>
</dbReference>
<dbReference type="RefSeq" id="WP_097095440.1">
    <property type="nucleotide sequence ID" value="NZ_OCMY01000001.1"/>
</dbReference>
<evidence type="ECO:0000313" key="18">
    <source>
        <dbReference type="EMBL" id="SOD37385.1"/>
    </source>
</evidence>
<dbReference type="InterPro" id="IPR051174">
    <property type="entry name" value="Cytochrome_c-type_ET"/>
</dbReference>
<keyword evidence="6 13" id="KW-0349">Heme</keyword>
<dbReference type="FunFam" id="1.10.3820.10:FF:000001">
    <property type="entry name" value="Cytochrome c-type protein"/>
    <property type="match status" value="1"/>
</dbReference>
<accession>A0A286BT81</accession>
<dbReference type="InterPro" id="IPR038266">
    <property type="entry name" value="NapC/NirT_cytc_sf"/>
</dbReference>
<dbReference type="PANTHER" id="PTHR30333:SF2">
    <property type="entry name" value="CYTOCHROME C-TYPE PROTEIN TORC"/>
    <property type="match status" value="1"/>
</dbReference>
<proteinExistence type="inferred from homology"/>
<dbReference type="GO" id="GO:0020037">
    <property type="term" value="F:heme binding"/>
    <property type="evidence" value="ECO:0007669"/>
    <property type="project" value="UniProtKB-UniRule"/>
</dbReference>
<comment type="similarity">
    <text evidence="2 13">Belongs to the TorC/TorY family.</text>
</comment>
<keyword evidence="11 13" id="KW-0408">Iron</keyword>
<organism evidence="18 19">
    <name type="scientific">Candidatus Pantoea floridensis</name>
    <dbReference type="NCBI Taxonomy" id="1938870"/>
    <lineage>
        <taxon>Bacteria</taxon>
        <taxon>Pseudomonadati</taxon>
        <taxon>Pseudomonadota</taxon>
        <taxon>Gammaproteobacteria</taxon>
        <taxon>Enterobacterales</taxon>
        <taxon>Erwiniaceae</taxon>
        <taxon>Pantoea</taxon>
    </lineage>
</organism>
<evidence type="ECO:0000256" key="3">
    <source>
        <dbReference type="ARBA" id="ARBA00022448"/>
    </source>
</evidence>
<protein>
    <recommendedName>
        <fullName evidence="13">Cytochrome c-type protein</fullName>
    </recommendedName>
</protein>
<feature type="binding site" description="covalent" evidence="14">
    <location>
        <position position="48"/>
    </location>
    <ligand>
        <name>heme</name>
        <dbReference type="ChEBI" id="CHEBI:30413"/>
        <label>1</label>
    </ligand>
</feature>
<evidence type="ECO:0000256" key="8">
    <source>
        <dbReference type="ARBA" id="ARBA00022723"/>
    </source>
</evidence>
<feature type="binding site" description="covalent" evidence="14">
    <location>
        <position position="51"/>
    </location>
    <ligand>
        <name>heme</name>
        <dbReference type="ChEBI" id="CHEBI:30413"/>
        <label>1</label>
    </ligand>
</feature>
<comment type="subcellular location">
    <subcellularLocation>
        <location evidence="1">Cell inner membrane</location>
        <topology evidence="1">Single-pass type II membrane protein</topology>
    </subcellularLocation>
</comment>
<dbReference type="PIRSF" id="PIRSF000014">
    <property type="entry name" value="4_hem_cytch_TorC"/>
    <property type="match status" value="1"/>
</dbReference>
<dbReference type="EMBL" id="OCMY01000001">
    <property type="protein sequence ID" value="SOD37385.1"/>
    <property type="molecule type" value="Genomic_DNA"/>
</dbReference>
<evidence type="ECO:0000256" key="4">
    <source>
        <dbReference type="ARBA" id="ARBA00022475"/>
    </source>
</evidence>
<keyword evidence="3 13" id="KW-0813">Transport</keyword>
<dbReference type="InterPro" id="IPR036280">
    <property type="entry name" value="Multihaem_cyt_sf"/>
</dbReference>
<evidence type="ECO:0000256" key="13">
    <source>
        <dbReference type="PIRNR" id="PIRNR000014"/>
    </source>
</evidence>
<feature type="binding site" description="covalent" evidence="14">
    <location>
        <position position="80"/>
    </location>
    <ligand>
        <name>heme</name>
        <dbReference type="ChEBI" id="CHEBI:30413"/>
        <label>2</label>
    </ligand>
</feature>
<evidence type="ECO:0000256" key="1">
    <source>
        <dbReference type="ARBA" id="ARBA00004249"/>
    </source>
</evidence>
<keyword evidence="19" id="KW-1185">Reference proteome</keyword>
<dbReference type="GO" id="GO:0009061">
    <property type="term" value="P:anaerobic respiration"/>
    <property type="evidence" value="ECO:0007669"/>
    <property type="project" value="TreeGrafter"/>
</dbReference>
<evidence type="ECO:0000256" key="15">
    <source>
        <dbReference type="PIRSR" id="PIRSR000014-2"/>
    </source>
</evidence>
<feature type="binding site" description="axial binding residue" evidence="15">
    <location>
        <position position="335"/>
    </location>
    <ligand>
        <name>heme</name>
        <dbReference type="ChEBI" id="CHEBI:30413"/>
        <label>5</label>
    </ligand>
    <ligandPart>
        <name>Fe</name>
        <dbReference type="ChEBI" id="CHEBI:18248"/>
    </ligandPart>
</feature>
<evidence type="ECO:0000256" key="6">
    <source>
        <dbReference type="ARBA" id="ARBA00022617"/>
    </source>
</evidence>